<name>A0A6J7X5K1_9CAUD</name>
<protein>
    <submittedName>
        <fullName evidence="1">Uncharacterized protein</fullName>
    </submittedName>
</protein>
<proteinExistence type="predicted"/>
<organism evidence="1">
    <name type="scientific">uncultured Caudovirales phage</name>
    <dbReference type="NCBI Taxonomy" id="2100421"/>
    <lineage>
        <taxon>Viruses</taxon>
        <taxon>Duplodnaviria</taxon>
        <taxon>Heunggongvirae</taxon>
        <taxon>Uroviricota</taxon>
        <taxon>Caudoviricetes</taxon>
        <taxon>Peduoviridae</taxon>
        <taxon>Maltschvirus</taxon>
        <taxon>Maltschvirus maltsch</taxon>
    </lineage>
</organism>
<reference evidence="1" key="1">
    <citation type="submission" date="2020-05" db="EMBL/GenBank/DDBJ databases">
        <authorList>
            <person name="Chiriac C."/>
            <person name="Salcher M."/>
            <person name="Ghai R."/>
            <person name="Kavagutti S V."/>
        </authorList>
    </citation>
    <scope>NUCLEOTIDE SEQUENCE</scope>
</reference>
<accession>A0A6J7X5K1</accession>
<gene>
    <name evidence="1" type="ORF">UFOVP755_47</name>
</gene>
<evidence type="ECO:0000313" key="1">
    <source>
        <dbReference type="EMBL" id="CAB5226110.1"/>
    </source>
</evidence>
<sequence length="237" mass="27882">MSDIDFENTTRKTTSYFLTNPFGTADMIFIRKTILLEETDTFEEDCDNDDIPYVMAEAVIVHNVHSLVLEHICEKTGFDRSEILVELEGRIFDGVNNYYEAAEPVRSLLMSHSFSMFNQTEEGSDDKFFSINFTHFGTSPHQNGKMHEVIRNNGFLIEQMVELYNRVYYGCTHQVVIDMITRIKRQRYVEDLEGFFEKRLYAKELADDISENTKFYQEYFNLYGEEHPDLIGDIRKF</sequence>
<dbReference type="EMBL" id="LR798356">
    <property type="protein sequence ID" value="CAB5226110.1"/>
    <property type="molecule type" value="Genomic_DNA"/>
</dbReference>